<keyword evidence="3" id="KW-0732">Signal</keyword>
<dbReference type="RefSeq" id="WP_394832890.1">
    <property type="nucleotide sequence ID" value="NZ_CP089929.1"/>
</dbReference>
<keyword evidence="2" id="KW-0812">Transmembrane</keyword>
<keyword evidence="2" id="KW-0472">Membrane</keyword>
<evidence type="ECO:0000256" key="1">
    <source>
        <dbReference type="SAM" id="MobiDB-lite"/>
    </source>
</evidence>
<reference evidence="4" key="1">
    <citation type="submission" date="2021-12" db="EMBL/GenBank/DDBJ databases">
        <title>Discovery of the Pendulisporaceae a myxobacterial family with distinct sporulation behavior and unique specialized metabolism.</title>
        <authorList>
            <person name="Garcia R."/>
            <person name="Popoff A."/>
            <person name="Bader C.D."/>
            <person name="Loehr J."/>
            <person name="Walesch S."/>
            <person name="Walt C."/>
            <person name="Boldt J."/>
            <person name="Bunk B."/>
            <person name="Haeckl F.J.F.P.J."/>
            <person name="Gunesch A.P."/>
            <person name="Birkelbach J."/>
            <person name="Nuebel U."/>
            <person name="Pietschmann T."/>
            <person name="Bach T."/>
            <person name="Mueller R."/>
        </authorList>
    </citation>
    <scope>NUCLEOTIDE SEQUENCE</scope>
    <source>
        <strain evidence="4">MSr11367</strain>
    </source>
</reference>
<name>A0ABZ2KXG8_9BACT</name>
<gene>
    <name evidence="4" type="ORF">LVJ94_40955</name>
</gene>
<dbReference type="InterPro" id="IPR011990">
    <property type="entry name" value="TPR-like_helical_dom_sf"/>
</dbReference>
<evidence type="ECO:0008006" key="6">
    <source>
        <dbReference type="Google" id="ProtNLM"/>
    </source>
</evidence>
<dbReference type="EMBL" id="CP089983">
    <property type="protein sequence ID" value="WXB03260.1"/>
    <property type="molecule type" value="Genomic_DNA"/>
</dbReference>
<evidence type="ECO:0000313" key="5">
    <source>
        <dbReference type="Proteomes" id="UP001374803"/>
    </source>
</evidence>
<accession>A0ABZ2KXG8</accession>
<feature type="signal peptide" evidence="3">
    <location>
        <begin position="1"/>
        <end position="21"/>
    </location>
</feature>
<dbReference type="SUPFAM" id="SSF48452">
    <property type="entry name" value="TPR-like"/>
    <property type="match status" value="1"/>
</dbReference>
<keyword evidence="2" id="KW-1133">Transmembrane helix</keyword>
<dbReference type="Gene3D" id="1.25.40.10">
    <property type="entry name" value="Tetratricopeptide repeat domain"/>
    <property type="match status" value="1"/>
</dbReference>
<evidence type="ECO:0000256" key="3">
    <source>
        <dbReference type="SAM" id="SignalP"/>
    </source>
</evidence>
<feature type="region of interest" description="Disordered" evidence="1">
    <location>
        <begin position="194"/>
        <end position="227"/>
    </location>
</feature>
<protein>
    <recommendedName>
        <fullName evidence="6">Tetratricopeptide repeat protein</fullName>
    </recommendedName>
</protein>
<sequence>MKLKLLRSVLFCSFCSSLVLASAEVRAGNDAPAAQALFNEAKKLIADGKWAEACPKLEESQKLDPGIGTQYNLANCYEHIGRAASAWAVFLNVAGEAKAAGQPAREKVARDRATVLEARLAKLVITVRATDVSQLKVTRDTLEVGRGQWGAAIPIDAGEHRIVASAPGKKTWEKTVKVPVDGVTVNVEVPTLQDDPNAATLADRGLMPGRPGEGEQVPSDEHPGRTQRIGGIVAGAVGIVGIGVGTMFGLMSNSKKNDSEPHCNANNQCDETGLGLRDDALNYGTYSTIAFIAGGAALVGGIVLFATAPKAKDASQVGKVSWQAAPMIGPRTTGFHVQARW</sequence>
<feature type="chain" id="PRO_5045270305" description="Tetratricopeptide repeat protein" evidence="3">
    <location>
        <begin position="22"/>
        <end position="341"/>
    </location>
</feature>
<organism evidence="4 5">
    <name type="scientific">Pendulispora rubella</name>
    <dbReference type="NCBI Taxonomy" id="2741070"/>
    <lineage>
        <taxon>Bacteria</taxon>
        <taxon>Pseudomonadati</taxon>
        <taxon>Myxococcota</taxon>
        <taxon>Myxococcia</taxon>
        <taxon>Myxococcales</taxon>
        <taxon>Sorangiineae</taxon>
        <taxon>Pendulisporaceae</taxon>
        <taxon>Pendulispora</taxon>
    </lineage>
</organism>
<keyword evidence="5" id="KW-1185">Reference proteome</keyword>
<proteinExistence type="predicted"/>
<feature type="transmembrane region" description="Helical" evidence="2">
    <location>
        <begin position="229"/>
        <end position="250"/>
    </location>
</feature>
<dbReference type="Proteomes" id="UP001374803">
    <property type="component" value="Chromosome"/>
</dbReference>
<evidence type="ECO:0000313" key="4">
    <source>
        <dbReference type="EMBL" id="WXB03260.1"/>
    </source>
</evidence>
<feature type="transmembrane region" description="Helical" evidence="2">
    <location>
        <begin position="283"/>
        <end position="306"/>
    </location>
</feature>
<evidence type="ECO:0000256" key="2">
    <source>
        <dbReference type="SAM" id="Phobius"/>
    </source>
</evidence>